<proteinExistence type="predicted"/>
<reference evidence="1 2" key="1">
    <citation type="submission" date="2015-04" db="EMBL/GenBank/DDBJ databases">
        <authorList>
            <person name="Schouten J.T."/>
            <person name="Crockett J.T."/>
            <person name="Hodson T.S."/>
            <person name="Hyde J.R."/>
            <person name="Smith T.A."/>
            <person name="Merrill B.D."/>
            <person name="Crook M.B."/>
            <person name="Griffitts J.S."/>
            <person name="Burnett S.H."/>
            <person name="Grose J.H."/>
            <person name="Breakwell D.P."/>
        </authorList>
    </citation>
    <scope>NUCLEOTIDE SEQUENCE [LARGE SCALE GENOMIC DNA]</scope>
</reference>
<keyword evidence="2" id="KW-1185">Reference proteome</keyword>
<protein>
    <submittedName>
        <fullName evidence="1">Uncharacterized protein</fullName>
    </submittedName>
</protein>
<accession>A0A0F6WBN3</accession>
<dbReference type="EMBL" id="KR052480">
    <property type="protein sequence ID" value="AKF12567.1"/>
    <property type="molecule type" value="Genomic_DNA"/>
</dbReference>
<sequence length="63" mass="7516">MKIIGVDNYNREYCADVLICENVRNTYIGNLIVEYLNSLATTDNYYKLVEDDYRLWRGMEELI</sequence>
<organism evidence="1 2">
    <name type="scientific">Sinorhizobium phage phiM7</name>
    <dbReference type="NCBI Taxonomy" id="1647403"/>
    <lineage>
        <taxon>Viruses</taxon>
        <taxon>Duplodnaviria</taxon>
        <taxon>Heunggongvirae</taxon>
        <taxon>Uroviricota</taxon>
        <taxon>Caudoviricetes</taxon>
        <taxon>Emdodecavirus</taxon>
        <taxon>Emdodecavirus M7</taxon>
    </lineage>
</organism>
<name>A0A0F6WBN3_9CAUD</name>
<dbReference type="Proteomes" id="UP000221947">
    <property type="component" value="Segment"/>
</dbReference>
<evidence type="ECO:0000313" key="2">
    <source>
        <dbReference type="Proteomes" id="UP000221947"/>
    </source>
</evidence>
<gene>
    <name evidence="1" type="ORF">PHIM7_19</name>
</gene>
<evidence type="ECO:0000313" key="1">
    <source>
        <dbReference type="EMBL" id="AKF12567.1"/>
    </source>
</evidence>